<sequence>MLTAPKRHGRRKLKSKRSFGSASSGPSNLPSNMKPSLPELFALHALEQKPNEGERRCDVTRNAREAATSKPYVKGERFKTPRTTSSSESSEPSNRKQYEGSASEVVQNQTSFIEEEEVIVCEKPGPKALTESNVEDIVKQLRELLLENGPFQEDDLLKALSPSKAQQIVEVYGALNAFLHWHPGLRVLREQLYSFIYYQHSDDQHDECDCLSLVRDGACTGSCLASTNGSGRQYAVGRDGESRSARVSSPRSSFYGATVNDDDKTEKRRVRNGSTQVPSLPRCESRALQVVQDTCDAEALTHGWDPAPFTELQPKLDKCDAEIAELQEGAENSPREPCAQRAADLRQDRQAAPGNTTSTTTVCGGGNEEPPRHERAEAHWHEWGVRPSHPAASMGTTASEVSTPSSQAPGEAAHASN</sequence>
<dbReference type="EMBL" id="CM023477">
    <property type="protein sequence ID" value="KAH7937833.1"/>
    <property type="molecule type" value="Genomic_DNA"/>
</dbReference>
<evidence type="ECO:0000313" key="1">
    <source>
        <dbReference type="EMBL" id="KAH7937833.1"/>
    </source>
</evidence>
<organism evidence="1 2">
    <name type="scientific">Dermacentor silvarum</name>
    <name type="common">Tick</name>
    <dbReference type="NCBI Taxonomy" id="543639"/>
    <lineage>
        <taxon>Eukaryota</taxon>
        <taxon>Metazoa</taxon>
        <taxon>Ecdysozoa</taxon>
        <taxon>Arthropoda</taxon>
        <taxon>Chelicerata</taxon>
        <taxon>Arachnida</taxon>
        <taxon>Acari</taxon>
        <taxon>Parasitiformes</taxon>
        <taxon>Ixodida</taxon>
        <taxon>Ixodoidea</taxon>
        <taxon>Ixodidae</taxon>
        <taxon>Rhipicephalinae</taxon>
        <taxon>Dermacentor</taxon>
    </lineage>
</organism>
<reference evidence="1" key="1">
    <citation type="submission" date="2020-05" db="EMBL/GenBank/DDBJ databases">
        <title>Large-scale comparative analyses of tick genomes elucidate their genetic diversity and vector capacities.</title>
        <authorList>
            <person name="Jia N."/>
            <person name="Wang J."/>
            <person name="Shi W."/>
            <person name="Du L."/>
            <person name="Sun Y."/>
            <person name="Zhan W."/>
            <person name="Jiang J."/>
            <person name="Wang Q."/>
            <person name="Zhang B."/>
            <person name="Ji P."/>
            <person name="Sakyi L.B."/>
            <person name="Cui X."/>
            <person name="Yuan T."/>
            <person name="Jiang B."/>
            <person name="Yang W."/>
            <person name="Lam T.T.-Y."/>
            <person name="Chang Q."/>
            <person name="Ding S."/>
            <person name="Wang X."/>
            <person name="Zhu J."/>
            <person name="Ruan X."/>
            <person name="Zhao L."/>
            <person name="Wei J."/>
            <person name="Que T."/>
            <person name="Du C."/>
            <person name="Cheng J."/>
            <person name="Dai P."/>
            <person name="Han X."/>
            <person name="Huang E."/>
            <person name="Gao Y."/>
            <person name="Liu J."/>
            <person name="Shao H."/>
            <person name="Ye R."/>
            <person name="Li L."/>
            <person name="Wei W."/>
            <person name="Wang X."/>
            <person name="Wang C."/>
            <person name="Yang T."/>
            <person name="Huo Q."/>
            <person name="Li W."/>
            <person name="Guo W."/>
            <person name="Chen H."/>
            <person name="Zhou L."/>
            <person name="Ni X."/>
            <person name="Tian J."/>
            <person name="Zhou Y."/>
            <person name="Sheng Y."/>
            <person name="Liu T."/>
            <person name="Pan Y."/>
            <person name="Xia L."/>
            <person name="Li J."/>
            <person name="Zhao F."/>
            <person name="Cao W."/>
        </authorList>
    </citation>
    <scope>NUCLEOTIDE SEQUENCE</scope>
    <source>
        <strain evidence="1">Dsil-2018</strain>
    </source>
</reference>
<evidence type="ECO:0000313" key="2">
    <source>
        <dbReference type="Proteomes" id="UP000821865"/>
    </source>
</evidence>
<name>A0ACB8CAB0_DERSI</name>
<dbReference type="Proteomes" id="UP000821865">
    <property type="component" value="Chromosome 8"/>
</dbReference>
<proteinExistence type="predicted"/>
<protein>
    <submittedName>
        <fullName evidence="1">Uncharacterized protein</fullName>
    </submittedName>
</protein>
<accession>A0ACB8CAB0</accession>
<keyword evidence="2" id="KW-1185">Reference proteome</keyword>
<comment type="caution">
    <text evidence="1">The sequence shown here is derived from an EMBL/GenBank/DDBJ whole genome shotgun (WGS) entry which is preliminary data.</text>
</comment>
<gene>
    <name evidence="1" type="ORF">HPB49_016581</name>
</gene>